<dbReference type="Proteomes" id="UP000316639">
    <property type="component" value="Unassembled WGS sequence"/>
</dbReference>
<dbReference type="CDD" id="cd04301">
    <property type="entry name" value="NAT_SF"/>
    <property type="match status" value="1"/>
</dbReference>
<comment type="caution">
    <text evidence="2">The sequence shown here is derived from an EMBL/GenBank/DDBJ whole genome shotgun (WGS) entry which is preliminary data.</text>
</comment>
<dbReference type="PANTHER" id="PTHR37817:SF1">
    <property type="entry name" value="N-ACETYLTRANSFERASE EIS"/>
    <property type="match status" value="1"/>
</dbReference>
<dbReference type="EMBL" id="VOBR01000032">
    <property type="protein sequence ID" value="TWP46514.1"/>
    <property type="molecule type" value="Genomic_DNA"/>
</dbReference>
<dbReference type="GO" id="GO:0034069">
    <property type="term" value="F:aminoglycoside N-acetyltransferase activity"/>
    <property type="evidence" value="ECO:0007669"/>
    <property type="project" value="TreeGrafter"/>
</dbReference>
<keyword evidence="3" id="KW-1185">Reference proteome</keyword>
<proteinExistence type="predicted"/>
<dbReference type="InterPro" id="IPR016181">
    <property type="entry name" value="Acyl_CoA_acyltransferase"/>
</dbReference>
<dbReference type="OrthoDB" id="157327at2"/>
<feature type="domain" description="N-acetyltransferase" evidence="1">
    <location>
        <begin position="20"/>
        <end position="165"/>
    </location>
</feature>
<protein>
    <submittedName>
        <fullName evidence="2">GNAT family N-acetyltransferase</fullName>
    </submittedName>
</protein>
<dbReference type="Pfam" id="PF13527">
    <property type="entry name" value="Acetyltransf_9"/>
    <property type="match status" value="1"/>
</dbReference>
<evidence type="ECO:0000313" key="3">
    <source>
        <dbReference type="Proteomes" id="UP000316639"/>
    </source>
</evidence>
<reference evidence="2 3" key="1">
    <citation type="submission" date="2019-07" db="EMBL/GenBank/DDBJ databases">
        <title>Lentzea xizangensis sp. nov., isolated from Qinghai-Tibetan Plateau Soils.</title>
        <authorList>
            <person name="Huang J."/>
        </authorList>
    </citation>
    <scope>NUCLEOTIDE SEQUENCE [LARGE SCALE GENOMIC DNA]</scope>
    <source>
        <strain evidence="2 3">FXJ1.1311</strain>
    </source>
</reference>
<dbReference type="InterPro" id="IPR000182">
    <property type="entry name" value="GNAT_dom"/>
</dbReference>
<evidence type="ECO:0000313" key="2">
    <source>
        <dbReference type="EMBL" id="TWP46514.1"/>
    </source>
</evidence>
<name>A0A563EIJ4_9PSEU</name>
<sequence>MPPTVNPIADNHRPGNTAVVEIRTARPSDLDQIAALLTARGEPEDAADHRLVVEDPDAGWEACAVAVDGDRVVSTATLLDETVVLGGVEIPTGQVELVATDVEYEGRGLVRALMDWAHQRSADRGHLLQVMIGIPYFYRQFGYSYSTPMPLPRPVQSVPTGEDLVREARLSDIPDLVRLQDIAQSGVELRVPRSAACWRWVIAQPGSSLHVATRADQVVGCARMAEDTMHEFVALDSDAAMSLLSLAPATVDARPGLALDAFLGPPSGQLQEFYFRIPSAAALLEHLRPLLARRLAGFDDTDVLVSFFRSHVRFAWQDGEVGPVRPGGTLQGPYSQGGAGVAPDLLAPLLFGPHGMAGLRQRHSDCYPGPHAELMEALFPPVTSDLLLWYLP</sequence>
<dbReference type="InterPro" id="IPR051554">
    <property type="entry name" value="Acetyltransferase_Eis"/>
</dbReference>
<keyword evidence="2" id="KW-0808">Transferase</keyword>
<dbReference type="PROSITE" id="PS51186">
    <property type="entry name" value="GNAT"/>
    <property type="match status" value="1"/>
</dbReference>
<dbReference type="PANTHER" id="PTHR37817">
    <property type="entry name" value="N-ACETYLTRANSFERASE EIS"/>
    <property type="match status" value="1"/>
</dbReference>
<dbReference type="SUPFAM" id="SSF55729">
    <property type="entry name" value="Acyl-CoA N-acyltransferases (Nat)"/>
    <property type="match status" value="1"/>
</dbReference>
<evidence type="ECO:0000259" key="1">
    <source>
        <dbReference type="PROSITE" id="PS51186"/>
    </source>
</evidence>
<accession>A0A563EIJ4</accession>
<gene>
    <name evidence="2" type="ORF">FKR81_35730</name>
</gene>
<dbReference type="Gene3D" id="3.40.630.30">
    <property type="match status" value="1"/>
</dbReference>
<dbReference type="AlphaFoldDB" id="A0A563EIJ4"/>
<dbReference type="GO" id="GO:0030649">
    <property type="term" value="P:aminoglycoside antibiotic catabolic process"/>
    <property type="evidence" value="ECO:0007669"/>
    <property type="project" value="TreeGrafter"/>
</dbReference>
<organism evidence="2 3">
    <name type="scientific">Lentzea tibetensis</name>
    <dbReference type="NCBI Taxonomy" id="2591470"/>
    <lineage>
        <taxon>Bacteria</taxon>
        <taxon>Bacillati</taxon>
        <taxon>Actinomycetota</taxon>
        <taxon>Actinomycetes</taxon>
        <taxon>Pseudonocardiales</taxon>
        <taxon>Pseudonocardiaceae</taxon>
        <taxon>Lentzea</taxon>
    </lineage>
</organism>